<feature type="region of interest" description="Disordered" evidence="10">
    <location>
        <begin position="1"/>
        <end position="70"/>
    </location>
</feature>
<name>A0AAE1H6Q8_9NEOP</name>
<keyword evidence="5" id="KW-0479">Metal-binding</keyword>
<dbReference type="Pfam" id="PF00130">
    <property type="entry name" value="C1_1"/>
    <property type="match status" value="1"/>
</dbReference>
<dbReference type="GO" id="GO:0003009">
    <property type="term" value="P:skeletal muscle contraction"/>
    <property type="evidence" value="ECO:0007669"/>
    <property type="project" value="TreeGrafter"/>
</dbReference>
<evidence type="ECO:0000256" key="7">
    <source>
        <dbReference type="ARBA" id="ARBA00022771"/>
    </source>
</evidence>
<keyword evidence="13" id="KW-1185">Reference proteome</keyword>
<feature type="non-terminal residue" evidence="12">
    <location>
        <position position="244"/>
    </location>
</feature>
<dbReference type="Proteomes" id="UP001219518">
    <property type="component" value="Unassembled WGS sequence"/>
</dbReference>
<dbReference type="InterPro" id="IPR002219">
    <property type="entry name" value="PKC_DAG/PE"/>
</dbReference>
<feature type="compositionally biased region" description="Basic and acidic residues" evidence="10">
    <location>
        <begin position="185"/>
        <end position="196"/>
    </location>
</feature>
<evidence type="ECO:0000259" key="11">
    <source>
        <dbReference type="PROSITE" id="PS50081"/>
    </source>
</evidence>
<evidence type="ECO:0000313" key="12">
    <source>
        <dbReference type="EMBL" id="KAK3915643.1"/>
    </source>
</evidence>
<keyword evidence="8" id="KW-0862">Zinc</keyword>
<evidence type="ECO:0000256" key="4">
    <source>
        <dbReference type="ARBA" id="ARBA00022490"/>
    </source>
</evidence>
<organism evidence="12 13">
    <name type="scientific">Frankliniella fusca</name>
    <dbReference type="NCBI Taxonomy" id="407009"/>
    <lineage>
        <taxon>Eukaryota</taxon>
        <taxon>Metazoa</taxon>
        <taxon>Ecdysozoa</taxon>
        <taxon>Arthropoda</taxon>
        <taxon>Hexapoda</taxon>
        <taxon>Insecta</taxon>
        <taxon>Pterygota</taxon>
        <taxon>Neoptera</taxon>
        <taxon>Paraneoptera</taxon>
        <taxon>Thysanoptera</taxon>
        <taxon>Terebrantia</taxon>
        <taxon>Thripoidea</taxon>
        <taxon>Thripidae</taxon>
        <taxon>Frankliniella</taxon>
    </lineage>
</organism>
<dbReference type="GO" id="GO:0005886">
    <property type="term" value="C:plasma membrane"/>
    <property type="evidence" value="ECO:0007669"/>
    <property type="project" value="UniProtKB-SubCell"/>
</dbReference>
<dbReference type="CDD" id="cd20817">
    <property type="entry name" value="C1_Stac"/>
    <property type="match status" value="1"/>
</dbReference>
<evidence type="ECO:0000256" key="10">
    <source>
        <dbReference type="SAM" id="MobiDB-lite"/>
    </source>
</evidence>
<dbReference type="GO" id="GO:0008270">
    <property type="term" value="F:zinc ion binding"/>
    <property type="evidence" value="ECO:0007669"/>
    <property type="project" value="UniProtKB-KW"/>
</dbReference>
<dbReference type="AlphaFoldDB" id="A0AAE1H6Q8"/>
<evidence type="ECO:0000256" key="3">
    <source>
        <dbReference type="ARBA" id="ARBA00022475"/>
    </source>
</evidence>
<dbReference type="EMBL" id="JAHWGI010000441">
    <property type="protein sequence ID" value="KAK3915643.1"/>
    <property type="molecule type" value="Genomic_DNA"/>
</dbReference>
<evidence type="ECO:0000256" key="5">
    <source>
        <dbReference type="ARBA" id="ARBA00022723"/>
    </source>
</evidence>
<evidence type="ECO:0000256" key="6">
    <source>
        <dbReference type="ARBA" id="ARBA00022737"/>
    </source>
</evidence>
<evidence type="ECO:0000256" key="9">
    <source>
        <dbReference type="ARBA" id="ARBA00023136"/>
    </source>
</evidence>
<keyword evidence="3" id="KW-1003">Cell membrane</keyword>
<reference evidence="12" key="1">
    <citation type="submission" date="2021-07" db="EMBL/GenBank/DDBJ databases">
        <authorList>
            <person name="Catto M.A."/>
            <person name="Jacobson A."/>
            <person name="Kennedy G."/>
            <person name="Labadie P."/>
            <person name="Hunt B.G."/>
            <person name="Srinivasan R."/>
        </authorList>
    </citation>
    <scope>NUCLEOTIDE SEQUENCE</scope>
    <source>
        <strain evidence="12">PL_HMW_Pooled</strain>
        <tissue evidence="12">Head</tissue>
    </source>
</reference>
<feature type="domain" description="Phorbol-ester/DAG-type" evidence="11">
    <location>
        <begin position="77"/>
        <end position="126"/>
    </location>
</feature>
<keyword evidence="6" id="KW-0677">Repeat</keyword>
<dbReference type="SMART" id="SM00109">
    <property type="entry name" value="C1"/>
    <property type="match status" value="1"/>
</dbReference>
<dbReference type="Gene3D" id="3.30.60.20">
    <property type="match status" value="1"/>
</dbReference>
<dbReference type="FunFam" id="3.30.60.20:FF:000056">
    <property type="entry name" value="Uncharacterized protein, isoform C"/>
    <property type="match status" value="1"/>
</dbReference>
<dbReference type="GO" id="GO:0005737">
    <property type="term" value="C:cytoplasm"/>
    <property type="evidence" value="ECO:0007669"/>
    <property type="project" value="UniProtKB-SubCell"/>
</dbReference>
<evidence type="ECO:0000256" key="2">
    <source>
        <dbReference type="ARBA" id="ARBA00004496"/>
    </source>
</evidence>
<dbReference type="InterPro" id="IPR046349">
    <property type="entry name" value="C1-like_sf"/>
</dbReference>
<dbReference type="PROSITE" id="PS00479">
    <property type="entry name" value="ZF_DAG_PE_1"/>
    <property type="match status" value="1"/>
</dbReference>
<feature type="compositionally biased region" description="Low complexity" evidence="10">
    <location>
        <begin position="22"/>
        <end position="31"/>
    </location>
</feature>
<keyword evidence="7" id="KW-0863">Zinc-finger</keyword>
<protein>
    <submittedName>
        <fullName evidence="12">SH3 and cysteine-rich domain-containing protein 2</fullName>
    </submittedName>
</protein>
<accession>A0AAE1H6Q8</accession>
<feature type="non-terminal residue" evidence="12">
    <location>
        <position position="1"/>
    </location>
</feature>
<dbReference type="PANTHER" id="PTHR15135">
    <property type="entry name" value="STAC"/>
    <property type="match status" value="1"/>
</dbReference>
<dbReference type="InterPro" id="IPR039688">
    <property type="entry name" value="STAC1/2/3"/>
</dbReference>
<proteinExistence type="predicted"/>
<keyword evidence="9" id="KW-0472">Membrane</keyword>
<dbReference type="PROSITE" id="PS50081">
    <property type="entry name" value="ZF_DAG_PE_2"/>
    <property type="match status" value="1"/>
</dbReference>
<comment type="subcellular location">
    <subcellularLocation>
        <location evidence="1">Cell membrane</location>
        <topology evidence="1">Peripheral membrane protein</topology>
        <orientation evidence="1">Cytoplasmic side</orientation>
    </subcellularLocation>
    <subcellularLocation>
        <location evidence="2">Cytoplasm</location>
    </subcellularLocation>
</comment>
<dbReference type="PANTHER" id="PTHR15135:SF7">
    <property type="entry name" value="STAC-LIKE, ISOFORM J"/>
    <property type="match status" value="1"/>
</dbReference>
<evidence type="ECO:0000256" key="8">
    <source>
        <dbReference type="ARBA" id="ARBA00022833"/>
    </source>
</evidence>
<gene>
    <name evidence="12" type="ORF">KUF71_024786</name>
</gene>
<comment type="caution">
    <text evidence="12">The sequence shown here is derived from an EMBL/GenBank/DDBJ whole genome shotgun (WGS) entry which is preliminary data.</text>
</comment>
<evidence type="ECO:0000256" key="1">
    <source>
        <dbReference type="ARBA" id="ARBA00004413"/>
    </source>
</evidence>
<dbReference type="SUPFAM" id="SSF57889">
    <property type="entry name" value="Cysteine-rich domain"/>
    <property type="match status" value="1"/>
</dbReference>
<reference evidence="12" key="2">
    <citation type="journal article" date="2023" name="BMC Genomics">
        <title>Pest status, molecular evolution, and epigenetic factors derived from the genome assembly of Frankliniella fusca, a thysanopteran phytovirus vector.</title>
        <authorList>
            <person name="Catto M.A."/>
            <person name="Labadie P.E."/>
            <person name="Jacobson A.L."/>
            <person name="Kennedy G.G."/>
            <person name="Srinivasan R."/>
            <person name="Hunt B.G."/>
        </authorList>
    </citation>
    <scope>NUCLEOTIDE SEQUENCE</scope>
    <source>
        <strain evidence="12">PL_HMW_Pooled</strain>
    </source>
</reference>
<feature type="region of interest" description="Disordered" evidence="10">
    <location>
        <begin position="135"/>
        <end position="244"/>
    </location>
</feature>
<sequence length="244" mass="26006">RELFGAKAESASDGSGRERKMSSSSTGSMKSKWLKAFKSLKTTGSSSSSSAPPVNPARESERKNGRDTAFGNVEIGVHDFQEYTYKKITPCDVCSQVLRGHARQGVKCRLCKMNVHVDCKERVGRCTAKGRLLRRQKSSSEIESRLNQEQDERPEMDSVYQVLKQATDISGGGPGPGPGPGPGLERAERGGSERVRRPPPPALDACPGIDVPPGAGAGGGTTLRRNPHPQVPLRGAALGSAQLS</sequence>
<dbReference type="GO" id="GO:1903078">
    <property type="term" value="P:positive regulation of protein localization to plasma membrane"/>
    <property type="evidence" value="ECO:0007669"/>
    <property type="project" value="TreeGrafter"/>
</dbReference>
<feature type="compositionally biased region" description="Basic and acidic residues" evidence="10">
    <location>
        <begin position="138"/>
        <end position="156"/>
    </location>
</feature>
<keyword evidence="4" id="KW-0963">Cytoplasm</keyword>
<evidence type="ECO:0000313" key="13">
    <source>
        <dbReference type="Proteomes" id="UP001219518"/>
    </source>
</evidence>